<name>A0A7X0LSC5_9ACTN</name>
<dbReference type="RefSeq" id="WP_185035555.1">
    <property type="nucleotide sequence ID" value="NZ_BNBN01000017.1"/>
</dbReference>
<feature type="region of interest" description="Disordered" evidence="1">
    <location>
        <begin position="18"/>
        <end position="47"/>
    </location>
</feature>
<gene>
    <name evidence="2" type="ORF">HNQ79_005574</name>
</gene>
<feature type="region of interest" description="Disordered" evidence="1">
    <location>
        <begin position="170"/>
        <end position="195"/>
    </location>
</feature>
<evidence type="ECO:0000256" key="1">
    <source>
        <dbReference type="SAM" id="MobiDB-lite"/>
    </source>
</evidence>
<organism evidence="2 3">
    <name type="scientific">Streptomyces candidus</name>
    <dbReference type="NCBI Taxonomy" id="67283"/>
    <lineage>
        <taxon>Bacteria</taxon>
        <taxon>Bacillati</taxon>
        <taxon>Actinomycetota</taxon>
        <taxon>Actinomycetes</taxon>
        <taxon>Kitasatosporales</taxon>
        <taxon>Streptomycetaceae</taxon>
        <taxon>Streptomyces</taxon>
    </lineage>
</organism>
<reference evidence="2 3" key="1">
    <citation type="submission" date="2020-08" db="EMBL/GenBank/DDBJ databases">
        <title>Genomic Encyclopedia of Type Strains, Phase IV (KMG-IV): sequencing the most valuable type-strain genomes for metagenomic binning, comparative biology and taxonomic classification.</title>
        <authorList>
            <person name="Goeker M."/>
        </authorList>
    </citation>
    <scope>NUCLEOTIDE SEQUENCE [LARGE SCALE GENOMIC DNA]</scope>
    <source>
        <strain evidence="2 3">DSM 40141</strain>
    </source>
</reference>
<dbReference type="Proteomes" id="UP000540423">
    <property type="component" value="Unassembled WGS sequence"/>
</dbReference>
<sequence>MEEQTPYGQDLARIALRNAVQGARRNRGRAGTRRSRPRPRPGGAQPVPMKVTVAEVADHFDWPVPVETTLVNQWDALAGNLAVGLIAVRFDPGSGVLSLRGESPVWAATGRFRSQQIMRTVNDALGQQVVRELAFLPPVPARPQAPSLPQAFRHPKPHAQTGEQLVFAARRRQAAQAPREPEDLFTAGDDRLSATPGELVRARAMARARAQRGAPS</sequence>
<keyword evidence="3" id="KW-1185">Reference proteome</keyword>
<accession>A0A7X0LSC5</accession>
<evidence type="ECO:0000313" key="3">
    <source>
        <dbReference type="Proteomes" id="UP000540423"/>
    </source>
</evidence>
<dbReference type="InterPro" id="IPR007922">
    <property type="entry name" value="DciA-like"/>
</dbReference>
<proteinExistence type="predicted"/>
<evidence type="ECO:0000313" key="2">
    <source>
        <dbReference type="EMBL" id="MBB6439062.1"/>
    </source>
</evidence>
<dbReference type="Pfam" id="PF05258">
    <property type="entry name" value="DciA"/>
    <property type="match status" value="1"/>
</dbReference>
<dbReference type="EMBL" id="JACHEM010000017">
    <property type="protein sequence ID" value="MBB6439062.1"/>
    <property type="molecule type" value="Genomic_DNA"/>
</dbReference>
<comment type="caution">
    <text evidence="2">The sequence shown here is derived from an EMBL/GenBank/DDBJ whole genome shotgun (WGS) entry which is preliminary data.</text>
</comment>
<protein>
    <submittedName>
        <fullName evidence="2">Putative nucleic acid-binding Zn ribbon protein</fullName>
    </submittedName>
</protein>
<feature type="compositionally biased region" description="Basic residues" evidence="1">
    <location>
        <begin position="24"/>
        <end position="39"/>
    </location>
</feature>
<dbReference type="AlphaFoldDB" id="A0A7X0LSC5"/>